<dbReference type="RefSeq" id="WP_310575704.1">
    <property type="nucleotide sequence ID" value="NZ_JAVKPK010000025.1"/>
</dbReference>
<dbReference type="EMBL" id="JAVKPK010000025">
    <property type="protein sequence ID" value="MDR7665678.1"/>
    <property type="molecule type" value="Genomic_DNA"/>
</dbReference>
<name>A0ABU2D142_9EURY</name>
<organism evidence="2 3">
    <name type="scientific">Methanosarcina baikalica</name>
    <dbReference type="NCBI Taxonomy" id="3073890"/>
    <lineage>
        <taxon>Archaea</taxon>
        <taxon>Methanobacteriati</taxon>
        <taxon>Methanobacteriota</taxon>
        <taxon>Stenosarchaea group</taxon>
        <taxon>Methanomicrobia</taxon>
        <taxon>Methanosarcinales</taxon>
        <taxon>Methanosarcinaceae</taxon>
        <taxon>Methanosarcina</taxon>
    </lineage>
</organism>
<dbReference type="Proteomes" id="UP001246244">
    <property type="component" value="Unassembled WGS sequence"/>
</dbReference>
<sequence length="95" mass="10933">MIIEITILNYELYAKYVEKVPEIVKKHGGRYLARGGEVIPMFGNWNPEKIILIEFDTVENLRNCFNSAEYLEIGPFREHSTITKSIIVNGCLLSK</sequence>
<proteinExistence type="predicted"/>
<dbReference type="InterPro" id="IPR011008">
    <property type="entry name" value="Dimeric_a/b-barrel"/>
</dbReference>
<comment type="caution">
    <text evidence="2">The sequence shown here is derived from an EMBL/GenBank/DDBJ whole genome shotgun (WGS) entry which is preliminary data.</text>
</comment>
<dbReference type="PANTHER" id="PTHR41521">
    <property type="match status" value="1"/>
</dbReference>
<feature type="domain" description="DUF1330" evidence="1">
    <location>
        <begin position="1"/>
        <end position="90"/>
    </location>
</feature>
<evidence type="ECO:0000313" key="3">
    <source>
        <dbReference type="Proteomes" id="UP001246244"/>
    </source>
</evidence>
<dbReference type="InterPro" id="IPR010753">
    <property type="entry name" value="DUF1330"/>
</dbReference>
<dbReference type="Gene3D" id="3.30.70.100">
    <property type="match status" value="1"/>
</dbReference>
<evidence type="ECO:0000259" key="1">
    <source>
        <dbReference type="Pfam" id="PF07045"/>
    </source>
</evidence>
<dbReference type="SUPFAM" id="SSF54909">
    <property type="entry name" value="Dimeric alpha+beta barrel"/>
    <property type="match status" value="1"/>
</dbReference>
<reference evidence="3" key="1">
    <citation type="submission" date="2023-07" db="EMBL/GenBank/DDBJ databases">
        <title>Whole-genome sequencing of a new Methanosarcina sp. Z-7115.</title>
        <authorList>
            <person name="Zhilina T.N."/>
            <person name="Merkel A.Y."/>
        </authorList>
    </citation>
    <scope>NUCLEOTIDE SEQUENCE [LARGE SCALE GENOMIC DNA]</scope>
    <source>
        <strain evidence="3">Z-7115</strain>
    </source>
</reference>
<dbReference type="PANTHER" id="PTHR41521:SF4">
    <property type="entry name" value="BLR0684 PROTEIN"/>
    <property type="match status" value="1"/>
</dbReference>
<accession>A0ABU2D142</accession>
<dbReference type="Pfam" id="PF07045">
    <property type="entry name" value="DUF1330"/>
    <property type="match status" value="1"/>
</dbReference>
<protein>
    <submittedName>
        <fullName evidence="2">DUF1330 domain-containing protein</fullName>
    </submittedName>
</protein>
<gene>
    <name evidence="2" type="ORF">RG963_07810</name>
</gene>
<keyword evidence="3" id="KW-1185">Reference proteome</keyword>
<evidence type="ECO:0000313" key="2">
    <source>
        <dbReference type="EMBL" id="MDR7665678.1"/>
    </source>
</evidence>